<name>A0A1S3JD92_LINAN</name>
<keyword evidence="1" id="KW-0812">Transmembrane</keyword>
<dbReference type="InParanoid" id="A0A1S3JD92"/>
<dbReference type="KEGG" id="lak:106172287"/>
<sequence>MTLLAGALFLCGYVAVATAAECTRACSVLTDPDLVPCWQQSTEYFAQTLSKAIEDFAAINVHVSRWKQNHKEQSDKYAEFDHEIVNKTLDGMDFAGTTLSKEDLAEIYNLILNKTRKVEPNYEQEDELVELPHVECPVPCSYTVTMWIALFSVMIVVTFLTLLVTGAYLFTLHRMQKSPHSKPLVSSPS</sequence>
<gene>
    <name evidence="4" type="primary">LOC106172287</name>
</gene>
<proteinExistence type="predicted"/>
<dbReference type="OrthoDB" id="6314933at2759"/>
<keyword evidence="1" id="KW-1133">Transmembrane helix</keyword>
<dbReference type="AlphaFoldDB" id="A0A1S3JD92"/>
<evidence type="ECO:0000256" key="2">
    <source>
        <dbReference type="SAM" id="SignalP"/>
    </source>
</evidence>
<evidence type="ECO:0000313" key="4">
    <source>
        <dbReference type="RefSeq" id="XP_013408385.1"/>
    </source>
</evidence>
<dbReference type="OMA" id="THCALND"/>
<accession>A0A1S3JD92</accession>
<feature type="transmembrane region" description="Helical" evidence="1">
    <location>
        <begin position="146"/>
        <end position="170"/>
    </location>
</feature>
<reference evidence="4" key="2">
    <citation type="submission" date="2025-08" db="UniProtKB">
        <authorList>
            <consortium name="RefSeq"/>
        </authorList>
    </citation>
    <scope>IDENTIFICATION</scope>
</reference>
<evidence type="ECO:0000256" key="1">
    <source>
        <dbReference type="SAM" id="Phobius"/>
    </source>
</evidence>
<keyword evidence="1" id="KW-0472">Membrane</keyword>
<evidence type="ECO:0000313" key="3">
    <source>
        <dbReference type="Proteomes" id="UP000085678"/>
    </source>
</evidence>
<feature type="chain" id="PRO_5010363374" evidence="2">
    <location>
        <begin position="20"/>
        <end position="189"/>
    </location>
</feature>
<feature type="signal peptide" evidence="2">
    <location>
        <begin position="1"/>
        <end position="19"/>
    </location>
</feature>
<organism evidence="3 4">
    <name type="scientific">Lingula anatina</name>
    <name type="common">Brachiopod</name>
    <name type="synonym">Lingula unguis</name>
    <dbReference type="NCBI Taxonomy" id="7574"/>
    <lineage>
        <taxon>Eukaryota</taxon>
        <taxon>Metazoa</taxon>
        <taxon>Spiralia</taxon>
        <taxon>Lophotrochozoa</taxon>
        <taxon>Brachiopoda</taxon>
        <taxon>Linguliformea</taxon>
        <taxon>Lingulata</taxon>
        <taxon>Lingulida</taxon>
        <taxon>Linguloidea</taxon>
        <taxon>Lingulidae</taxon>
        <taxon>Lingula</taxon>
    </lineage>
</organism>
<keyword evidence="3" id="KW-1185">Reference proteome</keyword>
<dbReference type="STRING" id="7574.A0A1S3JD92"/>
<dbReference type="Proteomes" id="UP000085678">
    <property type="component" value="Unplaced"/>
</dbReference>
<dbReference type="RefSeq" id="XP_013408385.1">
    <property type="nucleotide sequence ID" value="XM_013552931.1"/>
</dbReference>
<reference evidence="4" key="1">
    <citation type="journal article" date="2015" name="Nat. Commun.">
        <title>The Lingula genome provides insights into brachiopod evolution and the origin of phosphate biomineralization.</title>
        <authorList>
            <person name="Luo Y.J."/>
            <person name="Takeuchi T."/>
            <person name="Koyanagi R."/>
            <person name="Yamada L."/>
            <person name="Kanda M."/>
            <person name="Khalturina M."/>
            <person name="Fujie M."/>
            <person name="Yamasaki S.I."/>
            <person name="Endo K."/>
            <person name="Satoh N."/>
        </authorList>
    </citation>
    <scope>NUCLEOTIDE SEQUENCE</scope>
</reference>
<keyword evidence="2" id="KW-0732">Signal</keyword>
<dbReference type="GeneID" id="106172287"/>
<protein>
    <submittedName>
        <fullName evidence="4">Uncharacterized protein LOC106172287</fullName>
    </submittedName>
</protein>